<protein>
    <recommendedName>
        <fullName evidence="3">endo-polygalacturonase</fullName>
        <ecNumber evidence="3">3.2.1.15</ecNumber>
    </recommendedName>
    <alternativeName>
        <fullName evidence="14">Pectinase D</fullName>
    </alternativeName>
    <alternativeName>
        <fullName evidence="15">Polygalacturonase D</fullName>
    </alternativeName>
</protein>
<dbReference type="VEuPathDB" id="FungiDB:BO71DRAFT_402908"/>
<dbReference type="PROSITE" id="PS51257">
    <property type="entry name" value="PROKAR_LIPOPROTEIN"/>
    <property type="match status" value="1"/>
</dbReference>
<evidence type="ECO:0000256" key="14">
    <source>
        <dbReference type="ARBA" id="ARBA00041404"/>
    </source>
</evidence>
<evidence type="ECO:0000313" key="20">
    <source>
        <dbReference type="Proteomes" id="UP000247810"/>
    </source>
</evidence>
<dbReference type="EMBL" id="KZ826021">
    <property type="protein sequence ID" value="PYH89594.1"/>
    <property type="molecule type" value="Genomic_DNA"/>
</dbReference>
<keyword evidence="5 18" id="KW-0732">Signal</keyword>
<sequence length="506" mass="51605">MVMRSALLLPLIPVVLGCDSPESHACASVYSVSSAAAASFCATFTASSVTETTGVPDVFLSNCDYKTKHLSSACSCLGTADGSSPASTPAAVYPSASTSSAGKAPAVAATFTSAAASTFQTTAVRVPYSTPASAAATTAAIAATTEAPAPVQSSVAGNGGTTCTVTEYASISSAVESCSNILLSGVSAPASSTIDLSSLQTGAAVIFAGETTFGDTADSDFDPIVISGTDITITGEEGHIIDGNGEAYWDGEGSNGGDDKPDHFIVIKDLYNSSITNLYIQNWPVHLFEIENTEHLTMSGLTLNNSAGDAANSKSDGKAAAHNSDGFDIKQSTSFTLTNSWVHNQDDCVAVSSGTDIVIDGLYCYGGHGLSIGSIGGKSDNTVDGVTFSNSQVVNSENGCRIKSTAGDTGEVYNIRYQNITMSGISDYGIDIQQDYENGGSTGTPTNGVKIENITFVDVTGTMTDGKNYYVLCGDGSCENFVFQDVSITGGSGDSCNYPSSGCPSS</sequence>
<evidence type="ECO:0000256" key="1">
    <source>
        <dbReference type="ARBA" id="ARBA00004613"/>
    </source>
</evidence>
<keyword evidence="6" id="KW-0677">Repeat</keyword>
<evidence type="ECO:0000256" key="9">
    <source>
        <dbReference type="ARBA" id="ARBA00023180"/>
    </source>
</evidence>
<dbReference type="SMART" id="SM00710">
    <property type="entry name" value="PbH1"/>
    <property type="match status" value="7"/>
</dbReference>
<evidence type="ECO:0000256" key="12">
    <source>
        <dbReference type="ARBA" id="ARBA00034074"/>
    </source>
</evidence>
<comment type="similarity">
    <text evidence="2 17">Belongs to the glycosyl hydrolase 28 family.</text>
</comment>
<dbReference type="GO" id="GO:0047911">
    <property type="term" value="F:galacturan 1,4-alpha-galacturonidase activity"/>
    <property type="evidence" value="ECO:0007669"/>
    <property type="project" value="UniProtKB-ARBA"/>
</dbReference>
<dbReference type="AlphaFoldDB" id="A0A319CWZ5"/>
<keyword evidence="20" id="KW-1185">Reference proteome</keyword>
<evidence type="ECO:0000256" key="10">
    <source>
        <dbReference type="ARBA" id="ARBA00023295"/>
    </source>
</evidence>
<reference evidence="19 20" key="1">
    <citation type="submission" date="2018-02" db="EMBL/GenBank/DDBJ databases">
        <title>The genomes of Aspergillus section Nigri reveals drivers in fungal speciation.</title>
        <authorList>
            <consortium name="DOE Joint Genome Institute"/>
            <person name="Vesth T.C."/>
            <person name="Nybo J."/>
            <person name="Theobald S."/>
            <person name="Brandl J."/>
            <person name="Frisvad J.C."/>
            <person name="Nielsen K.F."/>
            <person name="Lyhne E.K."/>
            <person name="Kogle M.E."/>
            <person name="Kuo A."/>
            <person name="Riley R."/>
            <person name="Clum A."/>
            <person name="Nolan M."/>
            <person name="Lipzen A."/>
            <person name="Salamov A."/>
            <person name="Henrissat B."/>
            <person name="Wiebenga A."/>
            <person name="De vries R.P."/>
            <person name="Grigoriev I.V."/>
            <person name="Mortensen U.H."/>
            <person name="Andersen M.R."/>
            <person name="Baker S.E."/>
        </authorList>
    </citation>
    <scope>NUCLEOTIDE SEQUENCE [LARGE SCALE GENOMIC DNA]</scope>
    <source>
        <strain evidence="19 20">CBS 707.79</strain>
    </source>
</reference>
<dbReference type="GO" id="GO:0004650">
    <property type="term" value="F:polygalacturonase activity"/>
    <property type="evidence" value="ECO:0007669"/>
    <property type="project" value="UniProtKB-EC"/>
</dbReference>
<dbReference type="EC" id="3.2.1.15" evidence="3"/>
<name>A0A319CWZ5_9EURO</name>
<keyword evidence="4" id="KW-0964">Secreted</keyword>
<dbReference type="OrthoDB" id="1546079at2759"/>
<dbReference type="InterPro" id="IPR000743">
    <property type="entry name" value="Glyco_hydro_28"/>
</dbReference>
<feature type="active site" evidence="16">
    <location>
        <position position="368"/>
    </location>
</feature>
<accession>A0A319CWZ5</accession>
<dbReference type="InterPro" id="IPR011050">
    <property type="entry name" value="Pectin_lyase_fold/virulence"/>
</dbReference>
<dbReference type="SUPFAM" id="SSF51126">
    <property type="entry name" value="Pectin lyase-like"/>
    <property type="match status" value="1"/>
</dbReference>
<comment type="subcellular location">
    <subcellularLocation>
        <location evidence="1">Secreted</location>
    </subcellularLocation>
</comment>
<keyword evidence="10 17" id="KW-0326">Glycosidase</keyword>
<comment type="function">
    <text evidence="13">Involved in maceration and soft-rotting of plant tissue. Hydrolyzes the 1,4-alpha glycosidic bonds of de-esterified pectate in the smooth region of the plant cell wall.</text>
</comment>
<keyword evidence="11" id="KW-0961">Cell wall biogenesis/degradation</keyword>
<feature type="chain" id="PRO_5016266868" description="endo-polygalacturonase" evidence="18">
    <location>
        <begin position="18"/>
        <end position="506"/>
    </location>
</feature>
<evidence type="ECO:0000256" key="15">
    <source>
        <dbReference type="ARBA" id="ARBA00042861"/>
    </source>
</evidence>
<keyword evidence="9" id="KW-0325">Glycoprotein</keyword>
<dbReference type="Gene3D" id="2.160.20.10">
    <property type="entry name" value="Single-stranded right-handed beta-helix, Pectin lyase-like"/>
    <property type="match status" value="1"/>
</dbReference>
<dbReference type="InterPro" id="IPR006626">
    <property type="entry name" value="PbH1"/>
</dbReference>
<dbReference type="Proteomes" id="UP000247810">
    <property type="component" value="Unassembled WGS sequence"/>
</dbReference>
<gene>
    <name evidence="19" type="ORF">BO71DRAFT_402908</name>
</gene>
<dbReference type="PROSITE" id="PS00502">
    <property type="entry name" value="POLYGALACTURONASE"/>
    <property type="match status" value="1"/>
</dbReference>
<organism evidence="19 20">
    <name type="scientific">Aspergillus ellipticus CBS 707.79</name>
    <dbReference type="NCBI Taxonomy" id="1448320"/>
    <lineage>
        <taxon>Eukaryota</taxon>
        <taxon>Fungi</taxon>
        <taxon>Dikarya</taxon>
        <taxon>Ascomycota</taxon>
        <taxon>Pezizomycotina</taxon>
        <taxon>Eurotiomycetes</taxon>
        <taxon>Eurotiomycetidae</taxon>
        <taxon>Eurotiales</taxon>
        <taxon>Aspergillaceae</taxon>
        <taxon>Aspergillus</taxon>
        <taxon>Aspergillus subgen. Circumdati</taxon>
    </lineage>
</organism>
<dbReference type="GO" id="GO:0005576">
    <property type="term" value="C:extracellular region"/>
    <property type="evidence" value="ECO:0007669"/>
    <property type="project" value="UniProtKB-SubCell"/>
</dbReference>
<evidence type="ECO:0000256" key="8">
    <source>
        <dbReference type="ARBA" id="ARBA00023157"/>
    </source>
</evidence>
<dbReference type="Pfam" id="PF00295">
    <property type="entry name" value="Glyco_hydro_28"/>
    <property type="match status" value="1"/>
</dbReference>
<feature type="signal peptide" evidence="18">
    <location>
        <begin position="1"/>
        <end position="17"/>
    </location>
</feature>
<evidence type="ECO:0000256" key="4">
    <source>
        <dbReference type="ARBA" id="ARBA00022525"/>
    </source>
</evidence>
<dbReference type="PANTHER" id="PTHR31884">
    <property type="entry name" value="POLYGALACTURONASE"/>
    <property type="match status" value="1"/>
</dbReference>
<dbReference type="STRING" id="1448320.A0A319CWZ5"/>
<dbReference type="GO" id="GO:0045490">
    <property type="term" value="P:pectin catabolic process"/>
    <property type="evidence" value="ECO:0007669"/>
    <property type="project" value="TreeGrafter"/>
</dbReference>
<comment type="catalytic activity">
    <reaction evidence="12">
        <text>(1,4-alpha-D-galacturonosyl)n+m + H2O = (1,4-alpha-D-galacturonosyl)n + (1,4-alpha-D-galacturonosyl)m.</text>
        <dbReference type="EC" id="3.2.1.15"/>
    </reaction>
</comment>
<keyword evidence="8" id="KW-1015">Disulfide bond</keyword>
<dbReference type="InterPro" id="IPR050434">
    <property type="entry name" value="Glycosyl_hydrlase_28"/>
</dbReference>
<dbReference type="FunFam" id="2.160.20.10:FF:000002">
    <property type="entry name" value="Endopolygalacturonase D"/>
    <property type="match status" value="1"/>
</dbReference>
<evidence type="ECO:0000256" key="17">
    <source>
        <dbReference type="RuleBase" id="RU361169"/>
    </source>
</evidence>
<evidence type="ECO:0000256" key="13">
    <source>
        <dbReference type="ARBA" id="ARBA00037707"/>
    </source>
</evidence>
<dbReference type="InterPro" id="IPR012334">
    <property type="entry name" value="Pectin_lyas_fold"/>
</dbReference>
<evidence type="ECO:0000313" key="19">
    <source>
        <dbReference type="EMBL" id="PYH89594.1"/>
    </source>
</evidence>
<evidence type="ECO:0000256" key="6">
    <source>
        <dbReference type="ARBA" id="ARBA00022737"/>
    </source>
</evidence>
<dbReference type="GO" id="GO:0071555">
    <property type="term" value="P:cell wall organization"/>
    <property type="evidence" value="ECO:0007669"/>
    <property type="project" value="UniProtKB-KW"/>
</dbReference>
<evidence type="ECO:0000256" key="2">
    <source>
        <dbReference type="ARBA" id="ARBA00008834"/>
    </source>
</evidence>
<keyword evidence="7 17" id="KW-0378">Hydrolase</keyword>
<proteinExistence type="inferred from homology"/>
<dbReference type="PANTHER" id="PTHR31884:SF9">
    <property type="entry name" value="ENDOPOLYGALACTURONASE D-RELATED"/>
    <property type="match status" value="1"/>
</dbReference>
<evidence type="ECO:0000256" key="3">
    <source>
        <dbReference type="ARBA" id="ARBA00012736"/>
    </source>
</evidence>
<evidence type="ECO:0000256" key="11">
    <source>
        <dbReference type="ARBA" id="ARBA00023316"/>
    </source>
</evidence>
<evidence type="ECO:0000256" key="5">
    <source>
        <dbReference type="ARBA" id="ARBA00022729"/>
    </source>
</evidence>
<evidence type="ECO:0000256" key="18">
    <source>
        <dbReference type="SAM" id="SignalP"/>
    </source>
</evidence>
<evidence type="ECO:0000256" key="7">
    <source>
        <dbReference type="ARBA" id="ARBA00022801"/>
    </source>
</evidence>
<evidence type="ECO:0000256" key="16">
    <source>
        <dbReference type="PROSITE-ProRule" id="PRU10052"/>
    </source>
</evidence>